<dbReference type="AlphaFoldDB" id="A0A426UZZ9"/>
<protein>
    <submittedName>
        <fullName evidence="1">Uncharacterized protein</fullName>
    </submittedName>
</protein>
<evidence type="ECO:0000313" key="1">
    <source>
        <dbReference type="EMBL" id="RRS00184.1"/>
    </source>
</evidence>
<proteinExistence type="predicted"/>
<name>A0A426UZZ9_9ACTN</name>
<dbReference type="Proteomes" id="UP000277256">
    <property type="component" value="Unassembled WGS sequence"/>
</dbReference>
<evidence type="ECO:0000313" key="2">
    <source>
        <dbReference type="Proteomes" id="UP000277256"/>
    </source>
</evidence>
<gene>
    <name evidence="1" type="ORF">EIW28_06220</name>
</gene>
<organism evidence="1 2">
    <name type="scientific">Glycomyces terrestris</name>
    <dbReference type="NCBI Taxonomy" id="2493553"/>
    <lineage>
        <taxon>Bacteria</taxon>
        <taxon>Bacillati</taxon>
        <taxon>Actinomycetota</taxon>
        <taxon>Actinomycetes</taxon>
        <taxon>Glycomycetales</taxon>
        <taxon>Glycomycetaceae</taxon>
        <taxon>Glycomyces</taxon>
    </lineage>
</organism>
<reference evidence="1 2" key="1">
    <citation type="submission" date="2018-12" db="EMBL/GenBank/DDBJ databases">
        <title>Glycomyces sp. YIM 121974 draft genome.</title>
        <authorList>
            <person name="Li Q."/>
        </authorList>
    </citation>
    <scope>NUCLEOTIDE SEQUENCE [LARGE SCALE GENOMIC DNA]</scope>
    <source>
        <strain evidence="1 2">YIM 121974</strain>
    </source>
</reference>
<dbReference type="EMBL" id="RSEB01000002">
    <property type="protein sequence ID" value="RRS00184.1"/>
    <property type="molecule type" value="Genomic_DNA"/>
</dbReference>
<comment type="caution">
    <text evidence="1">The sequence shown here is derived from an EMBL/GenBank/DDBJ whole genome shotgun (WGS) entry which is preliminary data.</text>
</comment>
<sequence>MLIEPRFTDTARTPLEIEKLAEDAASLLISNATTDLWSVLRDRVPRLLSRSNPLRRTRLERELDELREAVANLSDGRSAPKSPAYFAGLWQARVIGALEDDPEAARELASFLERHGSARSDSNAGVLIRDVQASGNAVQIIVGNGGLTIGGIAERAVSASSTTTGTGAR</sequence>
<keyword evidence="2" id="KW-1185">Reference proteome</keyword>
<accession>A0A426UZZ9</accession>
<dbReference type="RefSeq" id="WP_125246869.1">
    <property type="nucleotide sequence ID" value="NZ_RSEB01000002.1"/>
</dbReference>